<evidence type="ECO:0000256" key="1">
    <source>
        <dbReference type="SAM" id="MobiDB-lite"/>
    </source>
</evidence>
<organism evidence="2 3">
    <name type="scientific">Cyclotella cryptica</name>
    <dbReference type="NCBI Taxonomy" id="29204"/>
    <lineage>
        <taxon>Eukaryota</taxon>
        <taxon>Sar</taxon>
        <taxon>Stramenopiles</taxon>
        <taxon>Ochrophyta</taxon>
        <taxon>Bacillariophyta</taxon>
        <taxon>Coscinodiscophyceae</taxon>
        <taxon>Thalassiosirophycidae</taxon>
        <taxon>Stephanodiscales</taxon>
        <taxon>Stephanodiscaceae</taxon>
        <taxon>Cyclotella</taxon>
    </lineage>
</organism>
<proteinExistence type="predicted"/>
<dbReference type="Proteomes" id="UP001516023">
    <property type="component" value="Unassembled WGS sequence"/>
</dbReference>
<reference evidence="2 3" key="1">
    <citation type="journal article" date="2020" name="G3 (Bethesda)">
        <title>Improved Reference Genome for Cyclotella cryptica CCMP332, a Model for Cell Wall Morphogenesis, Salinity Adaptation, and Lipid Production in Diatoms (Bacillariophyta).</title>
        <authorList>
            <person name="Roberts W.R."/>
            <person name="Downey K.M."/>
            <person name="Ruck E.C."/>
            <person name="Traller J.C."/>
            <person name="Alverson A.J."/>
        </authorList>
    </citation>
    <scope>NUCLEOTIDE SEQUENCE [LARGE SCALE GENOMIC DNA]</scope>
    <source>
        <strain evidence="2 3">CCMP332</strain>
    </source>
</reference>
<feature type="compositionally biased region" description="Low complexity" evidence="1">
    <location>
        <begin position="50"/>
        <end position="71"/>
    </location>
</feature>
<dbReference type="EMBL" id="JABMIG020000405">
    <property type="protein sequence ID" value="KAL3779112.1"/>
    <property type="molecule type" value="Genomic_DNA"/>
</dbReference>
<keyword evidence="3" id="KW-1185">Reference proteome</keyword>
<feature type="compositionally biased region" description="Basic and acidic residues" evidence="1">
    <location>
        <begin position="34"/>
        <end position="48"/>
    </location>
</feature>
<evidence type="ECO:0000313" key="2">
    <source>
        <dbReference type="EMBL" id="KAL3779112.1"/>
    </source>
</evidence>
<feature type="region of interest" description="Disordered" evidence="1">
    <location>
        <begin position="32"/>
        <end position="75"/>
    </location>
</feature>
<name>A0ABD3NTG0_9STRA</name>
<gene>
    <name evidence="2" type="ORF">HJC23_011815</name>
</gene>
<sequence length="154" mass="16816">MSAPPSATDVHNCRSLTCIACSKPGTVVFVKANVPDRRNQKNDDKSNDESQASTASSSPSPSQRTLTPPSSVSRQKIVFENMSSVGVIRAFSGANRCTSGDELLHKPYKLTRSRSVSDEESLKQFIESIESADTCDEEDDVDGLIFGTPWKRKM</sequence>
<accession>A0ABD3NTG0</accession>
<comment type="caution">
    <text evidence="2">The sequence shown here is derived from an EMBL/GenBank/DDBJ whole genome shotgun (WGS) entry which is preliminary data.</text>
</comment>
<protein>
    <submittedName>
        <fullName evidence="2">Uncharacterized protein</fullName>
    </submittedName>
</protein>
<dbReference type="AlphaFoldDB" id="A0ABD3NTG0"/>
<evidence type="ECO:0000313" key="3">
    <source>
        <dbReference type="Proteomes" id="UP001516023"/>
    </source>
</evidence>